<organism evidence="1 2">
    <name type="scientific">Fusarium oxysporum (strain Fo5176)</name>
    <name type="common">Fusarium vascular wilt</name>
    <dbReference type="NCBI Taxonomy" id="660025"/>
    <lineage>
        <taxon>Eukaryota</taxon>
        <taxon>Fungi</taxon>
        <taxon>Dikarya</taxon>
        <taxon>Ascomycota</taxon>
        <taxon>Pezizomycotina</taxon>
        <taxon>Sordariomycetes</taxon>
        <taxon>Hypocreomycetidae</taxon>
        <taxon>Hypocreales</taxon>
        <taxon>Nectriaceae</taxon>
        <taxon>Fusarium</taxon>
        <taxon>Fusarium oxysporum species complex</taxon>
    </lineage>
</organism>
<evidence type="ECO:0000313" key="2">
    <source>
        <dbReference type="Proteomes" id="UP000002489"/>
    </source>
</evidence>
<accession>A0A0D2XYG7</accession>
<dbReference type="EnsemblFungi" id="FOXG_09039T0">
    <property type="protein sequence ID" value="FOXG_09039P0"/>
    <property type="gene ID" value="FOXG_09039"/>
</dbReference>
<evidence type="ECO:0000313" key="1">
    <source>
        <dbReference type="EnsemblFungi" id="FOXG_09039P0"/>
    </source>
</evidence>
<reference evidence="1" key="2">
    <citation type="submission" date="2025-08" db="UniProtKB">
        <authorList>
            <consortium name="EnsemblFungi"/>
        </authorList>
    </citation>
    <scope>IDENTIFICATION</scope>
    <source>
        <strain evidence="1">4287 / CBS 123668 / FGSC 9935 / NRRL 34936</strain>
    </source>
</reference>
<reference evidence="2" key="1">
    <citation type="journal article" date="2012" name="Mol. Plant Microbe Interact.">
        <title>A highly conserved effector in Fusarium oxysporum is required for full virulence on Arabidopsis.</title>
        <authorList>
            <person name="Thatcher L.F."/>
            <person name="Gardiner D.M."/>
            <person name="Kazan K."/>
            <person name="Manners J."/>
        </authorList>
    </citation>
    <scope>NUCLEOTIDE SEQUENCE [LARGE SCALE GENOMIC DNA]</scope>
    <source>
        <strain evidence="2">Fo5176</strain>
    </source>
</reference>
<dbReference type="AlphaFoldDB" id="A0A0D2XYG7"/>
<protein>
    <submittedName>
        <fullName evidence="1">Uncharacterized protein</fullName>
    </submittedName>
</protein>
<name>A0A0D2XYG7_FUSOF</name>
<dbReference type="Proteomes" id="UP000002489">
    <property type="component" value="Unassembled WGS sequence"/>
</dbReference>
<proteinExistence type="predicted"/>
<sequence length="68" mass="7346">MSIGKRIKIVLLLGAGGIATALTLFRVAKAVDFLNSDDITVDYTPISILTLRLRLSSISEPPDRASYP</sequence>